<sequence>MKKLFTFILFLFLLVSCGKKRTIVITATNGATGERYAGLQYFVVSSTTSGNGEKYKTEKSGFLNENGEASEIIREKQYRTYAVRVVEPENSCYNKEITMYFDGANDKNGHFDFVFAECAYLKQNIVNVNCERSTDIFNIRDRFTYSEWSGWSYDIMGCFSNTGGDYSKVPAGKRYFQWRAIRQSGVIEGLDSIELAPGEYGTISIHY</sequence>
<dbReference type="AlphaFoldDB" id="F2IJ33"/>
<dbReference type="RefSeq" id="WP_013686661.1">
    <property type="nucleotide sequence ID" value="NC_015321.1"/>
</dbReference>
<gene>
    <name evidence="1" type="ordered locus">Fluta_1904</name>
</gene>
<reference evidence="2" key="2">
    <citation type="submission" date="2011-02" db="EMBL/GenBank/DDBJ databases">
        <title>The complete genome of Fluviicola taffensis DSM 16823.</title>
        <authorList>
            <consortium name="US DOE Joint Genome Institute (JGI-PGF)"/>
            <person name="Lucas S."/>
            <person name="Copeland A."/>
            <person name="Lapidus A."/>
            <person name="Bruce D."/>
            <person name="Goodwin L."/>
            <person name="Pitluck S."/>
            <person name="Kyrpides N."/>
            <person name="Mavromatis K."/>
            <person name="Ivanova N."/>
            <person name="Mikhailova N."/>
            <person name="Pagani I."/>
            <person name="Chertkov O."/>
            <person name="Detter J.C."/>
            <person name="Han C."/>
            <person name="Tapia R."/>
            <person name="Land M."/>
            <person name="Hauser L."/>
            <person name="Markowitz V."/>
            <person name="Cheng J.-F."/>
            <person name="Hugenholtz P."/>
            <person name="Woyke T."/>
            <person name="Wu D."/>
            <person name="Tindall B."/>
            <person name="Pomrenke H.G."/>
            <person name="Brambilla E."/>
            <person name="Klenk H.-P."/>
            <person name="Eisen J.A."/>
        </authorList>
    </citation>
    <scope>NUCLEOTIDE SEQUENCE [LARGE SCALE GENOMIC DNA]</scope>
    <source>
        <strain evidence="2">DSM 16823 / RW262 / RW262</strain>
    </source>
</reference>
<proteinExistence type="predicted"/>
<dbReference type="HOGENOM" id="CLU_1324775_0_0_10"/>
<accession>F2IJ33</accession>
<keyword evidence="2" id="KW-1185">Reference proteome</keyword>
<dbReference type="KEGG" id="fte:Fluta_1904"/>
<name>F2IJ33_FLUTR</name>
<dbReference type="OrthoDB" id="1469323at2"/>
<dbReference type="PROSITE" id="PS51257">
    <property type="entry name" value="PROKAR_LIPOPROTEIN"/>
    <property type="match status" value="1"/>
</dbReference>
<protein>
    <recommendedName>
        <fullName evidence="3">Lipoprotein</fullName>
    </recommendedName>
</protein>
<dbReference type="STRING" id="755732.Fluta_1904"/>
<evidence type="ECO:0008006" key="3">
    <source>
        <dbReference type="Google" id="ProtNLM"/>
    </source>
</evidence>
<dbReference type="EMBL" id="CP002542">
    <property type="protein sequence ID" value="AEA43891.1"/>
    <property type="molecule type" value="Genomic_DNA"/>
</dbReference>
<evidence type="ECO:0000313" key="2">
    <source>
        <dbReference type="Proteomes" id="UP000007463"/>
    </source>
</evidence>
<dbReference type="Proteomes" id="UP000007463">
    <property type="component" value="Chromosome"/>
</dbReference>
<evidence type="ECO:0000313" key="1">
    <source>
        <dbReference type="EMBL" id="AEA43891.1"/>
    </source>
</evidence>
<reference evidence="1 2" key="1">
    <citation type="journal article" date="2011" name="Stand. Genomic Sci.">
        <title>Complete genome sequence of the gliding freshwater bacterium Fluviicola taffensis type strain (RW262).</title>
        <authorList>
            <person name="Woyke T."/>
            <person name="Chertkov O."/>
            <person name="Lapidus A."/>
            <person name="Nolan M."/>
            <person name="Lucas S."/>
            <person name="Del Rio T.G."/>
            <person name="Tice H."/>
            <person name="Cheng J.F."/>
            <person name="Tapia R."/>
            <person name="Han C."/>
            <person name="Goodwin L."/>
            <person name="Pitluck S."/>
            <person name="Liolios K."/>
            <person name="Pagani I."/>
            <person name="Ivanova N."/>
            <person name="Huntemann M."/>
            <person name="Mavromatis K."/>
            <person name="Mikhailova N."/>
            <person name="Pati A."/>
            <person name="Chen A."/>
            <person name="Palaniappan K."/>
            <person name="Land M."/>
            <person name="Hauser L."/>
            <person name="Brambilla E.M."/>
            <person name="Rohde M."/>
            <person name="Mwirichia R."/>
            <person name="Sikorski J."/>
            <person name="Tindall B.J."/>
            <person name="Goker M."/>
            <person name="Bristow J."/>
            <person name="Eisen J.A."/>
            <person name="Markowitz V."/>
            <person name="Hugenholtz P."/>
            <person name="Klenk H.P."/>
            <person name="Kyrpides N.C."/>
        </authorList>
    </citation>
    <scope>NUCLEOTIDE SEQUENCE [LARGE SCALE GENOMIC DNA]</scope>
    <source>
        <strain evidence="2">DSM 16823 / RW262 / RW262</strain>
    </source>
</reference>
<organism evidence="1 2">
    <name type="scientific">Fluviicola taffensis (strain DSM 16823 / NCIMB 13979 / RW262)</name>
    <dbReference type="NCBI Taxonomy" id="755732"/>
    <lineage>
        <taxon>Bacteria</taxon>
        <taxon>Pseudomonadati</taxon>
        <taxon>Bacteroidota</taxon>
        <taxon>Flavobacteriia</taxon>
        <taxon>Flavobacteriales</taxon>
        <taxon>Crocinitomicaceae</taxon>
        <taxon>Fluviicola</taxon>
    </lineage>
</organism>